<comment type="caution">
    <text evidence="2">The sequence shown here is derived from an EMBL/GenBank/DDBJ whole genome shotgun (WGS) entry which is preliminary data.</text>
</comment>
<name>A0ABR4CHV5_9HELO</name>
<dbReference type="EMBL" id="JAZHXI010000007">
    <property type="protein sequence ID" value="KAL2069549.1"/>
    <property type="molecule type" value="Genomic_DNA"/>
</dbReference>
<feature type="compositionally biased region" description="Polar residues" evidence="1">
    <location>
        <begin position="62"/>
        <end position="72"/>
    </location>
</feature>
<sequence>MGESSEDILFCLTQGFTAAQFDYHGISCIHKLSLPPSCFHVPFQRDFRDSGSQSDCMEGRSGASTTWKGNYS</sequence>
<proteinExistence type="predicted"/>
<evidence type="ECO:0000256" key="1">
    <source>
        <dbReference type="SAM" id="MobiDB-lite"/>
    </source>
</evidence>
<keyword evidence="3" id="KW-1185">Reference proteome</keyword>
<accession>A0ABR4CHV5</accession>
<protein>
    <submittedName>
        <fullName evidence="2">Uncharacterized protein</fullName>
    </submittedName>
</protein>
<dbReference type="Proteomes" id="UP001595075">
    <property type="component" value="Unassembled WGS sequence"/>
</dbReference>
<reference evidence="2 3" key="1">
    <citation type="journal article" date="2024" name="Commun. Biol.">
        <title>Comparative genomic analysis of thermophilic fungi reveals convergent evolutionary adaptations and gene losses.</title>
        <authorList>
            <person name="Steindorff A.S."/>
            <person name="Aguilar-Pontes M.V."/>
            <person name="Robinson A.J."/>
            <person name="Andreopoulos B."/>
            <person name="LaButti K."/>
            <person name="Kuo A."/>
            <person name="Mondo S."/>
            <person name="Riley R."/>
            <person name="Otillar R."/>
            <person name="Haridas S."/>
            <person name="Lipzen A."/>
            <person name="Grimwood J."/>
            <person name="Schmutz J."/>
            <person name="Clum A."/>
            <person name="Reid I.D."/>
            <person name="Moisan M.C."/>
            <person name="Butler G."/>
            <person name="Nguyen T.T.M."/>
            <person name="Dewar K."/>
            <person name="Conant G."/>
            <person name="Drula E."/>
            <person name="Henrissat B."/>
            <person name="Hansel C."/>
            <person name="Singer S."/>
            <person name="Hutchinson M.I."/>
            <person name="de Vries R.P."/>
            <person name="Natvig D.O."/>
            <person name="Powell A.J."/>
            <person name="Tsang A."/>
            <person name="Grigoriev I.V."/>
        </authorList>
    </citation>
    <scope>NUCLEOTIDE SEQUENCE [LARGE SCALE GENOMIC DNA]</scope>
    <source>
        <strain evidence="2 3">CBS 494.80</strain>
    </source>
</reference>
<organism evidence="2 3">
    <name type="scientific">Oculimacula yallundae</name>
    <dbReference type="NCBI Taxonomy" id="86028"/>
    <lineage>
        <taxon>Eukaryota</taxon>
        <taxon>Fungi</taxon>
        <taxon>Dikarya</taxon>
        <taxon>Ascomycota</taxon>
        <taxon>Pezizomycotina</taxon>
        <taxon>Leotiomycetes</taxon>
        <taxon>Helotiales</taxon>
        <taxon>Ploettnerulaceae</taxon>
        <taxon>Oculimacula</taxon>
    </lineage>
</organism>
<evidence type="ECO:0000313" key="3">
    <source>
        <dbReference type="Proteomes" id="UP001595075"/>
    </source>
</evidence>
<evidence type="ECO:0000313" key="2">
    <source>
        <dbReference type="EMBL" id="KAL2069549.1"/>
    </source>
</evidence>
<gene>
    <name evidence="2" type="ORF">VTL71DRAFT_14228</name>
</gene>
<feature type="region of interest" description="Disordered" evidence="1">
    <location>
        <begin position="48"/>
        <end position="72"/>
    </location>
</feature>